<dbReference type="EMBL" id="BPRA01000010">
    <property type="protein sequence ID" value="GJE55892.1"/>
    <property type="molecule type" value="Genomic_DNA"/>
</dbReference>
<dbReference type="Gene3D" id="3.30.450.20">
    <property type="entry name" value="PAS domain"/>
    <property type="match status" value="1"/>
</dbReference>
<dbReference type="Pfam" id="PF08447">
    <property type="entry name" value="PAS_3"/>
    <property type="match status" value="1"/>
</dbReference>
<dbReference type="InterPro" id="IPR000700">
    <property type="entry name" value="PAS-assoc_C"/>
</dbReference>
<protein>
    <recommendedName>
        <fullName evidence="1">PAC domain-containing protein</fullName>
    </recommendedName>
</protein>
<dbReference type="InterPro" id="IPR013655">
    <property type="entry name" value="PAS_fold_3"/>
</dbReference>
<feature type="domain" description="PAC" evidence="1">
    <location>
        <begin position="88"/>
        <end position="140"/>
    </location>
</feature>
<dbReference type="SUPFAM" id="SSF55785">
    <property type="entry name" value="PYP-like sensor domain (PAS domain)"/>
    <property type="match status" value="1"/>
</dbReference>
<organism evidence="2 3">
    <name type="scientific">Methylobacterium thuringiense</name>
    <dbReference type="NCBI Taxonomy" id="1003091"/>
    <lineage>
        <taxon>Bacteria</taxon>
        <taxon>Pseudomonadati</taxon>
        <taxon>Pseudomonadota</taxon>
        <taxon>Alphaproteobacteria</taxon>
        <taxon>Hyphomicrobiales</taxon>
        <taxon>Methylobacteriaceae</taxon>
        <taxon>Methylobacterium</taxon>
    </lineage>
</organism>
<comment type="caution">
    <text evidence="2">The sequence shown here is derived from an EMBL/GenBank/DDBJ whole genome shotgun (WGS) entry which is preliminary data.</text>
</comment>
<gene>
    <name evidence="2" type="ORF">EKPJFOCH_2389</name>
</gene>
<accession>A0ABQ4TMR0</accession>
<reference evidence="2" key="2">
    <citation type="submission" date="2021-08" db="EMBL/GenBank/DDBJ databases">
        <authorList>
            <person name="Tani A."/>
            <person name="Ola A."/>
            <person name="Ogura Y."/>
            <person name="Katsura K."/>
            <person name="Hayashi T."/>
        </authorList>
    </citation>
    <scope>NUCLEOTIDE SEQUENCE</scope>
    <source>
        <strain evidence="2">DSM 23674</strain>
    </source>
</reference>
<sequence>MATAQVEPELHSPLMAALDASGVVGAWDWDHLRHVAIYDRGAAALLAGDAALAGRPLDGTMAMPRVHPDDLGTLVEETLRATQVGGLFLSEYRVLLGNGAVRWLLSRGRTYLGESGRPLRTRGILIDITEGREDGQSYVTRPTVGADNPFEAAADHLTAARAVLAGIAPFRLRAALDVALMELGRMVAAGIRLDRTKRH</sequence>
<evidence type="ECO:0000259" key="1">
    <source>
        <dbReference type="PROSITE" id="PS50113"/>
    </source>
</evidence>
<name>A0ABQ4TMR0_9HYPH</name>
<evidence type="ECO:0000313" key="3">
    <source>
        <dbReference type="Proteomes" id="UP001055101"/>
    </source>
</evidence>
<evidence type="ECO:0000313" key="2">
    <source>
        <dbReference type="EMBL" id="GJE55892.1"/>
    </source>
</evidence>
<dbReference type="CDD" id="cd00130">
    <property type="entry name" value="PAS"/>
    <property type="match status" value="1"/>
</dbReference>
<dbReference type="RefSeq" id="WP_147819154.1">
    <property type="nucleotide sequence ID" value="NZ_BPRA01000010.1"/>
</dbReference>
<dbReference type="InterPro" id="IPR000014">
    <property type="entry name" value="PAS"/>
</dbReference>
<dbReference type="InterPro" id="IPR035965">
    <property type="entry name" value="PAS-like_dom_sf"/>
</dbReference>
<reference evidence="2" key="1">
    <citation type="journal article" date="2021" name="Front. Microbiol.">
        <title>Comprehensive Comparative Genomics and Phenotyping of Methylobacterium Species.</title>
        <authorList>
            <person name="Alessa O."/>
            <person name="Ogura Y."/>
            <person name="Fujitani Y."/>
            <person name="Takami H."/>
            <person name="Hayashi T."/>
            <person name="Sahin N."/>
            <person name="Tani A."/>
        </authorList>
    </citation>
    <scope>NUCLEOTIDE SEQUENCE</scope>
    <source>
        <strain evidence="2">DSM 23674</strain>
    </source>
</reference>
<dbReference type="PROSITE" id="PS50113">
    <property type="entry name" value="PAC"/>
    <property type="match status" value="1"/>
</dbReference>
<proteinExistence type="predicted"/>
<keyword evidence="3" id="KW-1185">Reference proteome</keyword>
<dbReference type="Proteomes" id="UP001055101">
    <property type="component" value="Unassembled WGS sequence"/>
</dbReference>